<keyword evidence="2" id="KW-0547">Nucleotide-binding</keyword>
<dbReference type="InterPro" id="IPR017871">
    <property type="entry name" value="ABC_transporter-like_CS"/>
</dbReference>
<evidence type="ECO:0000256" key="1">
    <source>
        <dbReference type="ARBA" id="ARBA00022448"/>
    </source>
</evidence>
<dbReference type="STRING" id="360412.LARV_03656"/>
<evidence type="ECO:0000313" key="6">
    <source>
        <dbReference type="EMBL" id="GAP15863.1"/>
    </source>
</evidence>
<dbReference type="Pfam" id="PF00005">
    <property type="entry name" value="ABC_tran"/>
    <property type="match status" value="1"/>
</dbReference>
<name>A0A0S7BDG1_9CHLR</name>
<evidence type="ECO:0000256" key="4">
    <source>
        <dbReference type="ARBA" id="ARBA00022967"/>
    </source>
</evidence>
<keyword evidence="3" id="KW-0067">ATP-binding</keyword>
<dbReference type="Proteomes" id="UP000055060">
    <property type="component" value="Unassembled WGS sequence"/>
</dbReference>
<evidence type="ECO:0000256" key="2">
    <source>
        <dbReference type="ARBA" id="ARBA00022741"/>
    </source>
</evidence>
<dbReference type="SMART" id="SM00382">
    <property type="entry name" value="AAA"/>
    <property type="match status" value="1"/>
</dbReference>
<dbReference type="SUPFAM" id="SSF52540">
    <property type="entry name" value="P-loop containing nucleoside triphosphate hydrolases"/>
    <property type="match status" value="1"/>
</dbReference>
<dbReference type="PANTHER" id="PTHR42794:SF1">
    <property type="entry name" value="HEMIN IMPORT ATP-BINDING PROTEIN HMUV"/>
    <property type="match status" value="1"/>
</dbReference>
<evidence type="ECO:0000313" key="7">
    <source>
        <dbReference type="Proteomes" id="UP000055060"/>
    </source>
</evidence>
<proteinExistence type="predicted"/>
<feature type="domain" description="ABC transporter" evidence="5">
    <location>
        <begin position="4"/>
        <end position="240"/>
    </location>
</feature>
<dbReference type="FunFam" id="3.40.50.300:FF:000134">
    <property type="entry name" value="Iron-enterobactin ABC transporter ATP-binding protein"/>
    <property type="match status" value="1"/>
</dbReference>
<dbReference type="InterPro" id="IPR027417">
    <property type="entry name" value="P-loop_NTPase"/>
</dbReference>
<dbReference type="InterPro" id="IPR003439">
    <property type="entry name" value="ABC_transporter-like_ATP-bd"/>
</dbReference>
<dbReference type="Gene3D" id="3.40.50.300">
    <property type="entry name" value="P-loop containing nucleotide triphosphate hydrolases"/>
    <property type="match status" value="1"/>
</dbReference>
<sequence>MPMLQVESLSVSYGERAVLHEVSFSVERGTVLGLIGPNGAGKSTLIRALSGVLATQSGRVLVDGRSLSGMTAPDVARHIAVVPQAHNLPPAFTAWETVLLGRTPYLNWLGQVSKRDEEIARDAMRRTDTLKLAERRVGELSGGEQQRLLLARALAQATPILLLDEPTSNLDLQYQISLLEQVRRLTQQDELSVVMVMHDLNLVARYCDQAALLVEGRIVKMGDIESVLTARILSEAYHLPLEVMRNTPSGYPVVLPAILR</sequence>
<gene>
    <name evidence="6" type="ORF">LARV_03656</name>
</gene>
<keyword evidence="7" id="KW-1185">Reference proteome</keyword>
<protein>
    <submittedName>
        <fullName evidence="6">ABC-type cobalamin/Fe3+-siderophores transport systems, ATPase components</fullName>
    </submittedName>
</protein>
<reference evidence="6" key="1">
    <citation type="submission" date="2015-07" db="EMBL/GenBank/DDBJ databases">
        <title>Draft Genome Sequences of Anaerolinea thermolimosa IMO-1, Bellilinea caldifistulae GOMI-1, Leptolinea tardivitalis YMTK-2, Levilinea saccharolytica KIBI-1,Longilinea arvoryzae KOME-1, Previously Described as Members of the Anaerolineaceae (Chloroflexi).</title>
        <authorList>
            <person name="Sekiguchi Y."/>
            <person name="Ohashi A."/>
            <person name="Matsuura N."/>
            <person name="Tourlousse M.D."/>
        </authorList>
    </citation>
    <scope>NUCLEOTIDE SEQUENCE [LARGE SCALE GENOMIC DNA]</scope>
    <source>
        <strain evidence="6">KOME-1</strain>
    </source>
</reference>
<dbReference type="GO" id="GO:0005524">
    <property type="term" value="F:ATP binding"/>
    <property type="evidence" value="ECO:0007669"/>
    <property type="project" value="UniProtKB-KW"/>
</dbReference>
<evidence type="ECO:0000259" key="5">
    <source>
        <dbReference type="PROSITE" id="PS50893"/>
    </source>
</evidence>
<keyword evidence="4" id="KW-1278">Translocase</keyword>
<dbReference type="AlphaFoldDB" id="A0A0S7BDG1"/>
<accession>A0A0S7BDG1</accession>
<dbReference type="PROSITE" id="PS00211">
    <property type="entry name" value="ABC_TRANSPORTER_1"/>
    <property type="match status" value="1"/>
</dbReference>
<dbReference type="EMBL" id="DF967972">
    <property type="protein sequence ID" value="GAP15863.1"/>
    <property type="molecule type" value="Genomic_DNA"/>
</dbReference>
<organism evidence="6">
    <name type="scientific">Longilinea arvoryzae</name>
    <dbReference type="NCBI Taxonomy" id="360412"/>
    <lineage>
        <taxon>Bacteria</taxon>
        <taxon>Bacillati</taxon>
        <taxon>Chloroflexota</taxon>
        <taxon>Anaerolineae</taxon>
        <taxon>Anaerolineales</taxon>
        <taxon>Anaerolineaceae</taxon>
        <taxon>Longilinea</taxon>
    </lineage>
</organism>
<dbReference type="CDD" id="cd03214">
    <property type="entry name" value="ABC_Iron-Siderophores_B12_Hemin"/>
    <property type="match status" value="1"/>
</dbReference>
<dbReference type="PANTHER" id="PTHR42794">
    <property type="entry name" value="HEMIN IMPORT ATP-BINDING PROTEIN HMUV"/>
    <property type="match status" value="1"/>
</dbReference>
<dbReference type="PROSITE" id="PS50893">
    <property type="entry name" value="ABC_TRANSPORTER_2"/>
    <property type="match status" value="1"/>
</dbReference>
<dbReference type="InterPro" id="IPR003593">
    <property type="entry name" value="AAA+_ATPase"/>
</dbReference>
<keyword evidence="1" id="KW-0813">Transport</keyword>
<dbReference type="GO" id="GO:0016887">
    <property type="term" value="F:ATP hydrolysis activity"/>
    <property type="evidence" value="ECO:0007669"/>
    <property type="project" value="InterPro"/>
</dbReference>
<evidence type="ECO:0000256" key="3">
    <source>
        <dbReference type="ARBA" id="ARBA00022840"/>
    </source>
</evidence>